<evidence type="ECO:0000259" key="4">
    <source>
        <dbReference type="Pfam" id="PF13472"/>
    </source>
</evidence>
<evidence type="ECO:0000256" key="3">
    <source>
        <dbReference type="SAM" id="SignalP"/>
    </source>
</evidence>
<sequence length="281" mass="28632">MTSRPWTMLFTGLLATAALVSPAAAAGPEYVALGDSAAAGPLIPPQDPSSFGCLRTLVDYPHVAAAKLGASLKDVTCSSATTADLTSSQSTTTGPVAPQFDALSPSTKLVTLTIGANDVGLVSAALTCLNLGPEPLGQSCEARFTAGGHDQLADKITAFEANWGTALDGIRAKSANAAIYVVGYGTYLPRNGCWPTVPVWARDANYLQATIGRLNAALARQAEAHGATFVDIVPPSAGHDTCQPPSAKWFEGIIPTAVAAPLHPNKQGMAGIGAHVASAIS</sequence>
<dbReference type="GO" id="GO:0019433">
    <property type="term" value="P:triglyceride catabolic process"/>
    <property type="evidence" value="ECO:0007669"/>
    <property type="project" value="TreeGrafter"/>
</dbReference>
<evidence type="ECO:0000313" key="6">
    <source>
        <dbReference type="Proteomes" id="UP000199515"/>
    </source>
</evidence>
<feature type="signal peptide" evidence="3">
    <location>
        <begin position="1"/>
        <end position="26"/>
    </location>
</feature>
<dbReference type="SUPFAM" id="SSF52266">
    <property type="entry name" value="SGNH hydrolase"/>
    <property type="match status" value="1"/>
</dbReference>
<keyword evidence="6" id="KW-1185">Reference proteome</keyword>
<dbReference type="EMBL" id="FNON01000007">
    <property type="protein sequence ID" value="SDY81541.1"/>
    <property type="molecule type" value="Genomic_DNA"/>
</dbReference>
<name>A0A1H3MXY2_9PSEU</name>
<dbReference type="PANTHER" id="PTHR37981">
    <property type="entry name" value="LIPASE 2"/>
    <property type="match status" value="1"/>
</dbReference>
<evidence type="ECO:0000313" key="5">
    <source>
        <dbReference type="EMBL" id="SDY81541.1"/>
    </source>
</evidence>
<proteinExistence type="predicted"/>
<protein>
    <submittedName>
        <fullName evidence="5">GDSL-like Lipase/Acylhydrolase family protein</fullName>
    </submittedName>
</protein>
<keyword evidence="5" id="KW-0378">Hydrolase</keyword>
<keyword evidence="3" id="KW-0732">Signal</keyword>
<gene>
    <name evidence="5" type="ORF">SAMN05421504_10751</name>
</gene>
<dbReference type="Proteomes" id="UP000199515">
    <property type="component" value="Unassembled WGS sequence"/>
</dbReference>
<dbReference type="CDD" id="cd01823">
    <property type="entry name" value="SEST_like"/>
    <property type="match status" value="1"/>
</dbReference>
<dbReference type="Pfam" id="PF13472">
    <property type="entry name" value="Lipase_GDSL_2"/>
    <property type="match status" value="1"/>
</dbReference>
<keyword evidence="2" id="KW-1015">Disulfide bond</keyword>
<organism evidence="5 6">
    <name type="scientific">Amycolatopsis xylanica</name>
    <dbReference type="NCBI Taxonomy" id="589385"/>
    <lineage>
        <taxon>Bacteria</taxon>
        <taxon>Bacillati</taxon>
        <taxon>Actinomycetota</taxon>
        <taxon>Actinomycetes</taxon>
        <taxon>Pseudonocardiales</taxon>
        <taxon>Pseudonocardiaceae</taxon>
        <taxon>Amycolatopsis</taxon>
    </lineage>
</organism>
<feature type="disulfide bond" evidence="2">
    <location>
        <begin position="53"/>
        <end position="77"/>
    </location>
</feature>
<evidence type="ECO:0000256" key="1">
    <source>
        <dbReference type="PIRSR" id="PIRSR637460-1"/>
    </source>
</evidence>
<accession>A0A1H3MXY2</accession>
<dbReference type="InterPro" id="IPR037460">
    <property type="entry name" value="SEST-like"/>
</dbReference>
<dbReference type="GO" id="GO:0004806">
    <property type="term" value="F:triacylglycerol lipase activity"/>
    <property type="evidence" value="ECO:0007669"/>
    <property type="project" value="TreeGrafter"/>
</dbReference>
<feature type="active site" description="Nucleophile" evidence="1">
    <location>
        <position position="36"/>
    </location>
</feature>
<dbReference type="Gene3D" id="3.40.50.1110">
    <property type="entry name" value="SGNH hydrolase"/>
    <property type="match status" value="1"/>
</dbReference>
<dbReference type="AlphaFoldDB" id="A0A1H3MXY2"/>
<reference evidence="5 6" key="1">
    <citation type="submission" date="2016-10" db="EMBL/GenBank/DDBJ databases">
        <authorList>
            <person name="de Groot N.N."/>
        </authorList>
    </citation>
    <scope>NUCLEOTIDE SEQUENCE [LARGE SCALE GENOMIC DNA]</scope>
    <source>
        <strain evidence="5 6">CPCC 202699</strain>
    </source>
</reference>
<feature type="domain" description="SGNH hydrolase-type esterase" evidence="4">
    <location>
        <begin position="32"/>
        <end position="269"/>
    </location>
</feature>
<dbReference type="RefSeq" id="WP_245757569.1">
    <property type="nucleotide sequence ID" value="NZ_FNON01000007.1"/>
</dbReference>
<dbReference type="PANTHER" id="PTHR37981:SF1">
    <property type="entry name" value="SGNH HYDROLASE-TYPE ESTERASE DOMAIN-CONTAINING PROTEIN"/>
    <property type="match status" value="1"/>
</dbReference>
<dbReference type="InterPro" id="IPR013830">
    <property type="entry name" value="SGNH_hydro"/>
</dbReference>
<dbReference type="InterPro" id="IPR036514">
    <property type="entry name" value="SGNH_hydro_sf"/>
</dbReference>
<feature type="active site" evidence="1">
    <location>
        <position position="263"/>
    </location>
</feature>
<feature type="chain" id="PRO_5038762573" evidence="3">
    <location>
        <begin position="27"/>
        <end position="281"/>
    </location>
</feature>
<dbReference type="STRING" id="589385.SAMN05421504_10751"/>
<evidence type="ECO:0000256" key="2">
    <source>
        <dbReference type="PIRSR" id="PIRSR637460-2"/>
    </source>
</evidence>
<feature type="disulfide bond" evidence="2">
    <location>
        <begin position="128"/>
        <end position="140"/>
    </location>
</feature>
<feature type="disulfide bond" evidence="2">
    <location>
        <begin position="193"/>
        <end position="242"/>
    </location>
</feature>